<protein>
    <recommendedName>
        <fullName evidence="3">DUF2599 domain-containing protein</fullName>
    </recommendedName>
</protein>
<dbReference type="Pfam" id="PF10783">
    <property type="entry name" value="DUF2599"/>
    <property type="match status" value="1"/>
</dbReference>
<comment type="caution">
    <text evidence="1">The sequence shown here is derived from an EMBL/GenBank/DDBJ whole genome shotgun (WGS) entry which is preliminary data.</text>
</comment>
<sequence length="261" mass="27225">MGRHGSASVPQDAARDVVLSHASGPTLAVGLPSGETADAAQTVMDGVVAFDNNDGSTTVPIVKDGASVQILTIVHDATAPERYRYELDVPVGSRLQQEASGAIVVLTAAGALVGGVAPPWAYDATGAPVPTRFEIEGTSFTQVVEHLAPETTYPVVADPFLGVAMVSSYRWETSTRILVTPTAWARAVYPGNVAGAPIAGNPGFDELRAKQTSSTYRNRLGASARNQYICHVAGAPLTSTWNPETNRADKGYLGFIASGCN</sequence>
<evidence type="ECO:0008006" key="3">
    <source>
        <dbReference type="Google" id="ProtNLM"/>
    </source>
</evidence>
<evidence type="ECO:0000313" key="1">
    <source>
        <dbReference type="EMBL" id="GIG39364.1"/>
    </source>
</evidence>
<proteinExistence type="predicted"/>
<dbReference type="Proteomes" id="UP000614741">
    <property type="component" value="Unassembled WGS sequence"/>
</dbReference>
<name>A0ABQ4DJ32_9CELL</name>
<keyword evidence="2" id="KW-1185">Reference proteome</keyword>
<accession>A0ABQ4DJ32</accession>
<reference evidence="1 2" key="1">
    <citation type="submission" date="2021-01" db="EMBL/GenBank/DDBJ databases">
        <title>Whole genome shotgun sequence of Cellulomonas phragmiteti NBRC 110785.</title>
        <authorList>
            <person name="Komaki H."/>
            <person name="Tamura T."/>
        </authorList>
    </citation>
    <scope>NUCLEOTIDE SEQUENCE [LARGE SCALE GENOMIC DNA]</scope>
    <source>
        <strain evidence="1 2">NBRC 110785</strain>
    </source>
</reference>
<evidence type="ECO:0000313" key="2">
    <source>
        <dbReference type="Proteomes" id="UP000614741"/>
    </source>
</evidence>
<dbReference type="InterPro" id="IPR019719">
    <property type="entry name" value="DUF2599"/>
</dbReference>
<dbReference type="EMBL" id="BONP01000004">
    <property type="protein sequence ID" value="GIG39364.1"/>
    <property type="molecule type" value="Genomic_DNA"/>
</dbReference>
<gene>
    <name evidence="1" type="ORF">Cph01nite_11260</name>
</gene>
<organism evidence="1 2">
    <name type="scientific">Cellulomonas phragmiteti</name>
    <dbReference type="NCBI Taxonomy" id="478780"/>
    <lineage>
        <taxon>Bacteria</taxon>
        <taxon>Bacillati</taxon>
        <taxon>Actinomycetota</taxon>
        <taxon>Actinomycetes</taxon>
        <taxon>Micrococcales</taxon>
        <taxon>Cellulomonadaceae</taxon>
        <taxon>Cellulomonas</taxon>
    </lineage>
</organism>